<dbReference type="Pfam" id="PF05656">
    <property type="entry name" value="DUF805"/>
    <property type="match status" value="1"/>
</dbReference>
<dbReference type="Proteomes" id="UP000032737">
    <property type="component" value="Chromosome"/>
</dbReference>
<organism evidence="2 3">
    <name type="scientific">Acholeplasma brassicae</name>
    <dbReference type="NCBI Taxonomy" id="61635"/>
    <lineage>
        <taxon>Bacteria</taxon>
        <taxon>Bacillati</taxon>
        <taxon>Mycoplasmatota</taxon>
        <taxon>Mollicutes</taxon>
        <taxon>Acholeplasmatales</taxon>
        <taxon>Acholeplasmataceae</taxon>
        <taxon>Acholeplasma</taxon>
    </lineage>
</organism>
<evidence type="ECO:0000256" key="1">
    <source>
        <dbReference type="SAM" id="Phobius"/>
    </source>
</evidence>
<keyword evidence="1" id="KW-0472">Membrane</keyword>
<sequence>MKKCPNCWNEVKPTDAVCPFCKEKLKRTFEYEAKLTDRSAYQNDKNLYVYALPFLFQKGLTFKGVSSRFEYFMGLFYLAVIFTLCAIYLNVLLPVFYLSIIPIINATTRRLHDSNRNAKDYLILLIPLMGIIFFFTYLVAETNPHSVYRDHIKKG</sequence>
<dbReference type="AlphaFoldDB" id="U4KMC0"/>
<feature type="transmembrane region" description="Helical" evidence="1">
    <location>
        <begin position="121"/>
        <end position="140"/>
    </location>
</feature>
<dbReference type="GO" id="GO:0016020">
    <property type="term" value="C:membrane"/>
    <property type="evidence" value="ECO:0007669"/>
    <property type="project" value="InterPro"/>
</dbReference>
<dbReference type="HOGENOM" id="CLU_1691645_0_0_14"/>
<dbReference type="RefSeq" id="WP_030004077.1">
    <property type="nucleotide sequence ID" value="NC_022549.1"/>
</dbReference>
<keyword evidence="3" id="KW-1185">Reference proteome</keyword>
<accession>U4KMC0</accession>
<dbReference type="OrthoDB" id="9812349at2"/>
<protein>
    <submittedName>
        <fullName evidence="2">Uncharacterized protein</fullName>
    </submittedName>
</protein>
<evidence type="ECO:0000313" key="2">
    <source>
        <dbReference type="EMBL" id="CCV65215.1"/>
    </source>
</evidence>
<proteinExistence type="predicted"/>
<name>U4KMC0_9MOLU</name>
<evidence type="ECO:0000313" key="3">
    <source>
        <dbReference type="Proteomes" id="UP000032737"/>
    </source>
</evidence>
<keyword evidence="1" id="KW-0812">Transmembrane</keyword>
<dbReference type="STRING" id="61635.BN85301940"/>
<feature type="transmembrane region" description="Helical" evidence="1">
    <location>
        <begin position="75"/>
        <end position="100"/>
    </location>
</feature>
<keyword evidence="1" id="KW-1133">Transmembrane helix</keyword>
<dbReference type="KEGG" id="abra:BN85301940"/>
<gene>
    <name evidence="2" type="ORF">BN85301940</name>
</gene>
<dbReference type="EMBL" id="FO681348">
    <property type="protein sequence ID" value="CCV65215.1"/>
    <property type="molecule type" value="Genomic_DNA"/>
</dbReference>
<reference evidence="2 3" key="1">
    <citation type="journal article" date="2013" name="J. Mol. Microbiol. Biotechnol.">
        <title>Analysis of the Complete Genomes of Acholeplasma brassicae , A. palmae and A. laidlawii and Their Comparison to the Obligate Parasites from ' Candidatus Phytoplasma'.</title>
        <authorList>
            <person name="Kube M."/>
            <person name="Siewert C."/>
            <person name="Migdoll A.M."/>
            <person name="Duduk B."/>
            <person name="Holz S."/>
            <person name="Rabus R."/>
            <person name="Seemuller E."/>
            <person name="Mitrovic J."/>
            <person name="Muller I."/>
            <person name="Buttner C."/>
            <person name="Reinhardt R."/>
        </authorList>
    </citation>
    <scope>NUCLEOTIDE SEQUENCE [LARGE SCALE GENOMIC DNA]</scope>
    <source>
        <strain evidence="3">0502</strain>
    </source>
</reference>
<dbReference type="InterPro" id="IPR008523">
    <property type="entry name" value="DUF805"/>
</dbReference>